<evidence type="ECO:0000256" key="3">
    <source>
        <dbReference type="ARBA" id="ARBA00022679"/>
    </source>
</evidence>
<comment type="subcellular location">
    <subcellularLocation>
        <location evidence="1 15">Cytoplasm</location>
    </subcellularLocation>
</comment>
<dbReference type="PANTHER" id="PTHR30098:SF2">
    <property type="entry name" value="LEUCYL_PHENYLALANYL-TRNA--PROTEIN TRANSFERASE"/>
    <property type="match status" value="1"/>
</dbReference>
<evidence type="ECO:0000313" key="16">
    <source>
        <dbReference type="EMBL" id="GGD95895.1"/>
    </source>
</evidence>
<dbReference type="GO" id="GO:0030163">
    <property type="term" value="P:protein catabolic process"/>
    <property type="evidence" value="ECO:0007669"/>
    <property type="project" value="UniProtKB-UniRule"/>
</dbReference>
<evidence type="ECO:0000256" key="9">
    <source>
        <dbReference type="ARBA" id="ARBA00061535"/>
    </source>
</evidence>
<dbReference type="Gene3D" id="3.40.630.70">
    <property type="entry name" value="Leucyl/phenylalanyl-tRNA-protein transferase, C-terminal domain"/>
    <property type="match status" value="1"/>
</dbReference>
<dbReference type="HAMAP" id="MF_00688">
    <property type="entry name" value="Leu_Phe_trans"/>
    <property type="match status" value="1"/>
</dbReference>
<dbReference type="FunFam" id="3.30.70.3550:FF:000001">
    <property type="entry name" value="Leucyl/phenylalanyl-tRNA--protein transferase"/>
    <property type="match status" value="1"/>
</dbReference>
<protein>
    <recommendedName>
        <fullName evidence="11 15">Leucyl/phenylalanyl-tRNA--protein transferase</fullName>
        <ecNumber evidence="10 15">2.3.2.6</ecNumber>
    </recommendedName>
    <alternativeName>
        <fullName evidence="12 15">L/F-transferase</fullName>
    </alternativeName>
    <alternativeName>
        <fullName evidence="13 15">Leucyltransferase</fullName>
    </alternativeName>
    <alternativeName>
        <fullName evidence="14 15">Phenyalanyltransferase</fullName>
    </alternativeName>
</protein>
<dbReference type="InterPro" id="IPR042203">
    <property type="entry name" value="Leu/Phe-tRNA_Trfase_C"/>
</dbReference>
<evidence type="ECO:0000256" key="7">
    <source>
        <dbReference type="ARBA" id="ARBA00051538"/>
    </source>
</evidence>
<comment type="catalytic activity">
    <reaction evidence="6 15">
        <text>N-terminal L-arginyl-[protein] + L-leucyl-tRNA(Leu) = N-terminal L-leucyl-L-arginyl-[protein] + tRNA(Leu) + H(+)</text>
        <dbReference type="Rhea" id="RHEA:50416"/>
        <dbReference type="Rhea" id="RHEA-COMP:9613"/>
        <dbReference type="Rhea" id="RHEA-COMP:9622"/>
        <dbReference type="Rhea" id="RHEA-COMP:12672"/>
        <dbReference type="Rhea" id="RHEA-COMP:12673"/>
        <dbReference type="ChEBI" id="CHEBI:15378"/>
        <dbReference type="ChEBI" id="CHEBI:64719"/>
        <dbReference type="ChEBI" id="CHEBI:78442"/>
        <dbReference type="ChEBI" id="CHEBI:78494"/>
        <dbReference type="ChEBI" id="CHEBI:133044"/>
        <dbReference type="EC" id="2.3.2.6"/>
    </reaction>
</comment>
<evidence type="ECO:0000256" key="5">
    <source>
        <dbReference type="ARBA" id="ARBA00050607"/>
    </source>
</evidence>
<dbReference type="InterPro" id="IPR016181">
    <property type="entry name" value="Acyl_CoA_acyltransferase"/>
</dbReference>
<comment type="function">
    <text evidence="8 15">Functions in the N-end rule pathway of protein degradation where it conjugates Leu, Phe and, less efficiently, Met from aminoacyl-tRNAs to the N-termini of proteins containing an N-terminal arginine or lysine.</text>
</comment>
<dbReference type="Gene3D" id="3.30.70.3550">
    <property type="entry name" value="Leucyl/phenylalanyl-tRNA-protein transferase, N-terminal domain"/>
    <property type="match status" value="1"/>
</dbReference>
<evidence type="ECO:0000256" key="14">
    <source>
        <dbReference type="ARBA" id="ARBA00083640"/>
    </source>
</evidence>
<reference evidence="16" key="2">
    <citation type="submission" date="2020-09" db="EMBL/GenBank/DDBJ databases">
        <authorList>
            <person name="Sun Q."/>
            <person name="Zhou Y."/>
        </authorList>
    </citation>
    <scope>NUCLEOTIDE SEQUENCE</scope>
    <source>
        <strain evidence="16">CGMCC 1.12924</strain>
    </source>
</reference>
<dbReference type="InterPro" id="IPR004616">
    <property type="entry name" value="Leu/Phe-tRNA_Trfase"/>
</dbReference>
<comment type="catalytic activity">
    <reaction evidence="7 15">
        <text>N-terminal L-lysyl-[protein] + L-leucyl-tRNA(Leu) = N-terminal L-leucyl-L-lysyl-[protein] + tRNA(Leu) + H(+)</text>
        <dbReference type="Rhea" id="RHEA:12340"/>
        <dbReference type="Rhea" id="RHEA-COMP:9613"/>
        <dbReference type="Rhea" id="RHEA-COMP:9622"/>
        <dbReference type="Rhea" id="RHEA-COMP:12670"/>
        <dbReference type="Rhea" id="RHEA-COMP:12671"/>
        <dbReference type="ChEBI" id="CHEBI:15378"/>
        <dbReference type="ChEBI" id="CHEBI:65249"/>
        <dbReference type="ChEBI" id="CHEBI:78442"/>
        <dbReference type="ChEBI" id="CHEBI:78494"/>
        <dbReference type="ChEBI" id="CHEBI:133043"/>
        <dbReference type="EC" id="2.3.2.6"/>
    </reaction>
</comment>
<evidence type="ECO:0000256" key="2">
    <source>
        <dbReference type="ARBA" id="ARBA00022490"/>
    </source>
</evidence>
<dbReference type="RefSeq" id="WP_188441991.1">
    <property type="nucleotide sequence ID" value="NZ_BMGK01000007.1"/>
</dbReference>
<accession>A0A8J2VBN1</accession>
<keyword evidence="3 15" id="KW-0808">Transferase</keyword>
<dbReference type="Proteomes" id="UP000652231">
    <property type="component" value="Unassembled WGS sequence"/>
</dbReference>
<dbReference type="AlphaFoldDB" id="A0A8J2VBN1"/>
<evidence type="ECO:0000256" key="11">
    <source>
        <dbReference type="ARBA" id="ARBA00074372"/>
    </source>
</evidence>
<keyword evidence="2 15" id="KW-0963">Cytoplasm</keyword>
<reference evidence="16" key="1">
    <citation type="journal article" date="2014" name="Int. J. Syst. Evol. Microbiol.">
        <title>Complete genome sequence of Corynebacterium casei LMG S-19264T (=DSM 44701T), isolated from a smear-ripened cheese.</title>
        <authorList>
            <consortium name="US DOE Joint Genome Institute (JGI-PGF)"/>
            <person name="Walter F."/>
            <person name="Albersmeier A."/>
            <person name="Kalinowski J."/>
            <person name="Ruckert C."/>
        </authorList>
    </citation>
    <scope>NUCLEOTIDE SEQUENCE</scope>
    <source>
        <strain evidence="16">CGMCC 1.12924</strain>
    </source>
</reference>
<dbReference type="FunFam" id="3.40.630.70:FF:000001">
    <property type="entry name" value="Leucyl/phenylalanyl-tRNA--protein transferase"/>
    <property type="match status" value="1"/>
</dbReference>
<organism evidence="16 17">
    <name type="scientific">Planktosalinus lacus</name>
    <dbReference type="NCBI Taxonomy" id="1526573"/>
    <lineage>
        <taxon>Bacteria</taxon>
        <taxon>Pseudomonadati</taxon>
        <taxon>Bacteroidota</taxon>
        <taxon>Flavobacteriia</taxon>
        <taxon>Flavobacteriales</taxon>
        <taxon>Flavobacteriaceae</taxon>
        <taxon>Planktosalinus</taxon>
    </lineage>
</organism>
<evidence type="ECO:0000256" key="15">
    <source>
        <dbReference type="HAMAP-Rule" id="MF_00688"/>
    </source>
</evidence>
<evidence type="ECO:0000256" key="10">
    <source>
        <dbReference type="ARBA" id="ARBA00066767"/>
    </source>
</evidence>
<proteinExistence type="inferred from homology"/>
<dbReference type="EC" id="2.3.2.6" evidence="10 15"/>
<comment type="caution">
    <text evidence="16">The sequence shown here is derived from an EMBL/GenBank/DDBJ whole genome shotgun (WGS) entry which is preliminary data.</text>
</comment>
<dbReference type="SUPFAM" id="SSF55729">
    <property type="entry name" value="Acyl-CoA N-acyltransferases (Nat)"/>
    <property type="match status" value="1"/>
</dbReference>
<keyword evidence="4 15" id="KW-0012">Acyltransferase</keyword>
<keyword evidence="17" id="KW-1185">Reference proteome</keyword>
<dbReference type="PANTHER" id="PTHR30098">
    <property type="entry name" value="LEUCYL/PHENYLALANYL-TRNA--PROTEIN TRANSFERASE"/>
    <property type="match status" value="1"/>
</dbReference>
<dbReference type="InterPro" id="IPR042221">
    <property type="entry name" value="Leu/Phe-tRNA_Trfase_N"/>
</dbReference>
<dbReference type="GO" id="GO:0008914">
    <property type="term" value="F:leucyl-tRNA--protein transferase activity"/>
    <property type="evidence" value="ECO:0007669"/>
    <property type="project" value="UniProtKB-UniRule"/>
</dbReference>
<dbReference type="EMBL" id="BMGK01000007">
    <property type="protein sequence ID" value="GGD95895.1"/>
    <property type="molecule type" value="Genomic_DNA"/>
</dbReference>
<gene>
    <name evidence="15 16" type="primary">aat</name>
    <name evidence="16" type="ORF">GCM10011312_19430</name>
</gene>
<sequence>MIFLKDNSSFPDVSLADEEGLLAIGGKLRTKRLLEAYNSGVFPWYSEGQPVLWWSPDPRMVLYLDKLKVSKSLNKTIRSRCFNVTFNTAFTEVIQQCSITYRKDQNGTWITQEMIDAYTKLHSKGYALSVEVWQNEELVGGLYGIDLPEKKVFCGESMFHKVSDASKVALVHLVEHLNLKNYKLIDCQVHTKHLESLGACLIPRDEFLKYIK</sequence>
<evidence type="ECO:0000256" key="4">
    <source>
        <dbReference type="ARBA" id="ARBA00023315"/>
    </source>
</evidence>
<evidence type="ECO:0000313" key="17">
    <source>
        <dbReference type="Proteomes" id="UP000652231"/>
    </source>
</evidence>
<evidence type="ECO:0000256" key="6">
    <source>
        <dbReference type="ARBA" id="ARBA00050652"/>
    </source>
</evidence>
<evidence type="ECO:0000256" key="8">
    <source>
        <dbReference type="ARBA" id="ARBA00054043"/>
    </source>
</evidence>
<comment type="similarity">
    <text evidence="9 15">Belongs to the L/F-transferase family.</text>
</comment>
<evidence type="ECO:0000256" key="13">
    <source>
        <dbReference type="ARBA" id="ARBA00077165"/>
    </source>
</evidence>
<evidence type="ECO:0000256" key="12">
    <source>
        <dbReference type="ARBA" id="ARBA00077136"/>
    </source>
</evidence>
<name>A0A8J2VBN1_9FLAO</name>
<evidence type="ECO:0000256" key="1">
    <source>
        <dbReference type="ARBA" id="ARBA00004496"/>
    </source>
</evidence>
<comment type="catalytic activity">
    <reaction evidence="5 15">
        <text>L-phenylalanyl-tRNA(Phe) + an N-terminal L-alpha-aminoacyl-[protein] = an N-terminal L-phenylalanyl-L-alpha-aminoacyl-[protein] + tRNA(Phe)</text>
        <dbReference type="Rhea" id="RHEA:43632"/>
        <dbReference type="Rhea" id="RHEA-COMP:9668"/>
        <dbReference type="Rhea" id="RHEA-COMP:9699"/>
        <dbReference type="Rhea" id="RHEA-COMP:10636"/>
        <dbReference type="Rhea" id="RHEA-COMP:10637"/>
        <dbReference type="ChEBI" id="CHEBI:78442"/>
        <dbReference type="ChEBI" id="CHEBI:78531"/>
        <dbReference type="ChEBI" id="CHEBI:78597"/>
        <dbReference type="ChEBI" id="CHEBI:83561"/>
        <dbReference type="EC" id="2.3.2.6"/>
    </reaction>
</comment>
<dbReference type="NCBIfam" id="TIGR00667">
    <property type="entry name" value="aat"/>
    <property type="match status" value="1"/>
</dbReference>
<dbReference type="GO" id="GO:0005737">
    <property type="term" value="C:cytoplasm"/>
    <property type="evidence" value="ECO:0007669"/>
    <property type="project" value="UniProtKB-SubCell"/>
</dbReference>
<dbReference type="Pfam" id="PF03588">
    <property type="entry name" value="Leu_Phe_trans"/>
    <property type="match status" value="1"/>
</dbReference>